<dbReference type="AlphaFoldDB" id="A0AAV4AAP5"/>
<evidence type="ECO:0000313" key="1">
    <source>
        <dbReference type="EMBL" id="GFO03870.1"/>
    </source>
</evidence>
<accession>A0AAV4AAP5</accession>
<evidence type="ECO:0000313" key="2">
    <source>
        <dbReference type="Proteomes" id="UP000735302"/>
    </source>
</evidence>
<reference evidence="1 2" key="1">
    <citation type="journal article" date="2021" name="Elife">
        <title>Chloroplast acquisition without the gene transfer in kleptoplastic sea slugs, Plakobranchus ocellatus.</title>
        <authorList>
            <person name="Maeda T."/>
            <person name="Takahashi S."/>
            <person name="Yoshida T."/>
            <person name="Shimamura S."/>
            <person name="Takaki Y."/>
            <person name="Nagai Y."/>
            <person name="Toyoda A."/>
            <person name="Suzuki Y."/>
            <person name="Arimoto A."/>
            <person name="Ishii H."/>
            <person name="Satoh N."/>
            <person name="Nishiyama T."/>
            <person name="Hasebe M."/>
            <person name="Maruyama T."/>
            <person name="Minagawa J."/>
            <person name="Obokata J."/>
            <person name="Shigenobu S."/>
        </authorList>
    </citation>
    <scope>NUCLEOTIDE SEQUENCE [LARGE SCALE GENOMIC DNA]</scope>
</reference>
<sequence length="102" mass="10895">MLSLMLSMVVVVEDAVVVGRNGDKPHFTILLWIVASVQRLSLYRFVFLFLASPQQDDLRLSGLPSGQGAGGGARTLARRVPADLRADSLAPCDTAQSILGEA</sequence>
<name>A0AAV4AAP5_9GAST</name>
<evidence type="ECO:0008006" key="3">
    <source>
        <dbReference type="Google" id="ProtNLM"/>
    </source>
</evidence>
<dbReference type="Proteomes" id="UP000735302">
    <property type="component" value="Unassembled WGS sequence"/>
</dbReference>
<dbReference type="EMBL" id="BLXT01003731">
    <property type="protein sequence ID" value="GFO03870.1"/>
    <property type="molecule type" value="Genomic_DNA"/>
</dbReference>
<proteinExistence type="predicted"/>
<organism evidence="1 2">
    <name type="scientific">Plakobranchus ocellatus</name>
    <dbReference type="NCBI Taxonomy" id="259542"/>
    <lineage>
        <taxon>Eukaryota</taxon>
        <taxon>Metazoa</taxon>
        <taxon>Spiralia</taxon>
        <taxon>Lophotrochozoa</taxon>
        <taxon>Mollusca</taxon>
        <taxon>Gastropoda</taxon>
        <taxon>Heterobranchia</taxon>
        <taxon>Euthyneura</taxon>
        <taxon>Panpulmonata</taxon>
        <taxon>Sacoglossa</taxon>
        <taxon>Placobranchoidea</taxon>
        <taxon>Plakobranchidae</taxon>
        <taxon>Plakobranchus</taxon>
    </lineage>
</organism>
<gene>
    <name evidence="1" type="ORF">PoB_003037500</name>
</gene>
<comment type="caution">
    <text evidence="1">The sequence shown here is derived from an EMBL/GenBank/DDBJ whole genome shotgun (WGS) entry which is preliminary data.</text>
</comment>
<protein>
    <recommendedName>
        <fullName evidence="3">Secreted protein</fullName>
    </recommendedName>
</protein>
<keyword evidence="2" id="KW-1185">Reference proteome</keyword>